<keyword evidence="3" id="KW-0808">Transferase</keyword>
<sequence length="392" mass="44962">MFSTSAKNKKNIDIEALRAYAIAITIVAHLGVINPSWNEAISYYWLGGGVDLFLCISGFLIASSLIKENGDRIGFQQFTRSALPFWGRRIFRLWPAAIFWGTATLFVASTFRTPGAFGDWNDLLHTWTSSLFQITNLHLTACNYLELYSCSPDALWHYWSLSLEEQFYFLFPFVFFFINKRALLIISIACAAFQIFSSRPWPSFGWFFRTDSILMGISIALIWHAWQMDRFKILVFEKVLVRKITIITLATLLIVLATPRLFDWFMGCTVIVSSMLVFLASFDRGYIVRSERNRKIASYIGSRSYSIYLTHMPVFYLTSSIVGRNFHENADGLAYSAIAVVIAFSLTLSLSEFSYQFIETPLRAYGRRLFRTRSTTEMDGDCAPERALPCER</sequence>
<feature type="transmembrane region" description="Helical" evidence="1">
    <location>
        <begin position="207"/>
        <end position="227"/>
    </location>
</feature>
<keyword evidence="1" id="KW-1133">Transmembrane helix</keyword>
<accession>A0ABU0WPM7</accession>
<feature type="domain" description="Acyltransferase 3" evidence="2">
    <location>
        <begin position="12"/>
        <end position="346"/>
    </location>
</feature>
<feature type="transmembrane region" description="Helical" evidence="1">
    <location>
        <begin position="20"/>
        <end position="37"/>
    </location>
</feature>
<feature type="transmembrane region" description="Helical" evidence="1">
    <location>
        <begin position="239"/>
        <end position="258"/>
    </location>
</feature>
<feature type="transmembrane region" description="Helical" evidence="1">
    <location>
        <begin position="303"/>
        <end position="322"/>
    </location>
</feature>
<evidence type="ECO:0000313" key="3">
    <source>
        <dbReference type="EMBL" id="MDQ2104769.1"/>
    </source>
</evidence>
<keyword evidence="4" id="KW-1185">Reference proteome</keyword>
<protein>
    <submittedName>
        <fullName evidence="3">Acyltransferase</fullName>
        <ecNumber evidence="3">2.3.-.-</ecNumber>
    </submittedName>
</protein>
<dbReference type="EC" id="2.3.-.-" evidence="3"/>
<dbReference type="EMBL" id="JAUJFI010000103">
    <property type="protein sequence ID" value="MDQ2104769.1"/>
    <property type="molecule type" value="Genomic_DNA"/>
</dbReference>
<dbReference type="RefSeq" id="WP_306708820.1">
    <property type="nucleotide sequence ID" value="NZ_JAUJFI010000103.1"/>
</dbReference>
<dbReference type="InterPro" id="IPR002656">
    <property type="entry name" value="Acyl_transf_3_dom"/>
</dbReference>
<feature type="transmembrane region" description="Helical" evidence="1">
    <location>
        <begin position="334"/>
        <end position="358"/>
    </location>
</feature>
<comment type="caution">
    <text evidence="3">The sequence shown here is derived from an EMBL/GenBank/DDBJ whole genome shotgun (WGS) entry which is preliminary data.</text>
</comment>
<proteinExistence type="predicted"/>
<dbReference type="Proteomes" id="UP001227317">
    <property type="component" value="Unassembled WGS sequence"/>
</dbReference>
<gene>
    <name evidence="3" type="ORF">QSG27_18865</name>
</gene>
<organism evidence="3 4">
    <name type="scientific">Azospirillum isscasi</name>
    <dbReference type="NCBI Taxonomy" id="3053926"/>
    <lineage>
        <taxon>Bacteria</taxon>
        <taxon>Pseudomonadati</taxon>
        <taxon>Pseudomonadota</taxon>
        <taxon>Alphaproteobacteria</taxon>
        <taxon>Rhodospirillales</taxon>
        <taxon>Azospirillaceae</taxon>
        <taxon>Azospirillum</taxon>
    </lineage>
</organism>
<reference evidence="3 4" key="1">
    <citation type="submission" date="2023-06" db="EMBL/GenBank/DDBJ databases">
        <title>Azospirillum isscasensis sp.nov, a bacterium isolated from rhizosphere soil of rice.</title>
        <authorList>
            <person name="Wang H."/>
        </authorList>
    </citation>
    <scope>NUCLEOTIDE SEQUENCE [LARGE SCALE GENOMIC DNA]</scope>
    <source>
        <strain evidence="3 4">C340-1</strain>
    </source>
</reference>
<feature type="transmembrane region" description="Helical" evidence="1">
    <location>
        <begin position="43"/>
        <end position="66"/>
    </location>
</feature>
<dbReference type="PANTHER" id="PTHR23028">
    <property type="entry name" value="ACETYLTRANSFERASE"/>
    <property type="match status" value="1"/>
</dbReference>
<feature type="transmembrane region" description="Helical" evidence="1">
    <location>
        <begin position="156"/>
        <end position="178"/>
    </location>
</feature>
<feature type="transmembrane region" description="Helical" evidence="1">
    <location>
        <begin position="264"/>
        <end position="282"/>
    </location>
</feature>
<evidence type="ECO:0000259" key="2">
    <source>
        <dbReference type="Pfam" id="PF01757"/>
    </source>
</evidence>
<name>A0ABU0WPM7_9PROT</name>
<dbReference type="GO" id="GO:0016746">
    <property type="term" value="F:acyltransferase activity"/>
    <property type="evidence" value="ECO:0007669"/>
    <property type="project" value="UniProtKB-KW"/>
</dbReference>
<evidence type="ECO:0000313" key="4">
    <source>
        <dbReference type="Proteomes" id="UP001227317"/>
    </source>
</evidence>
<keyword evidence="1" id="KW-0472">Membrane</keyword>
<evidence type="ECO:0000256" key="1">
    <source>
        <dbReference type="SAM" id="Phobius"/>
    </source>
</evidence>
<keyword evidence="1" id="KW-0812">Transmembrane</keyword>
<dbReference type="PANTHER" id="PTHR23028:SF53">
    <property type="entry name" value="ACYL_TRANSF_3 DOMAIN-CONTAINING PROTEIN"/>
    <property type="match status" value="1"/>
</dbReference>
<dbReference type="Pfam" id="PF01757">
    <property type="entry name" value="Acyl_transf_3"/>
    <property type="match status" value="1"/>
</dbReference>
<keyword evidence="3" id="KW-0012">Acyltransferase</keyword>
<dbReference type="InterPro" id="IPR050879">
    <property type="entry name" value="Acyltransferase_3"/>
</dbReference>